<dbReference type="AlphaFoldDB" id="A0A5N6PZA2"/>
<evidence type="ECO:0000313" key="5">
    <source>
        <dbReference type="Proteomes" id="UP000326396"/>
    </source>
</evidence>
<dbReference type="EMBL" id="SZYD01000002">
    <property type="protein sequence ID" value="KAD7117900.1"/>
    <property type="molecule type" value="Genomic_DNA"/>
</dbReference>
<gene>
    <name evidence="4" type="ORF">E3N88_05168</name>
</gene>
<keyword evidence="1" id="KW-0732">Signal</keyword>
<protein>
    <recommendedName>
        <fullName evidence="3">Gnk2-homologous domain-containing protein</fullName>
    </recommendedName>
</protein>
<feature type="domain" description="Gnk2-homologous" evidence="3">
    <location>
        <begin position="154"/>
        <end position="257"/>
    </location>
</feature>
<dbReference type="CDD" id="cd23509">
    <property type="entry name" value="Gnk2-like"/>
    <property type="match status" value="3"/>
</dbReference>
<feature type="domain" description="Gnk2-homologous" evidence="3">
    <location>
        <begin position="262"/>
        <end position="367"/>
    </location>
</feature>
<comment type="caution">
    <text evidence="4">The sequence shown here is derived from an EMBL/GenBank/DDBJ whole genome shotgun (WGS) entry which is preliminary data.</text>
</comment>
<evidence type="ECO:0000259" key="3">
    <source>
        <dbReference type="PROSITE" id="PS51473"/>
    </source>
</evidence>
<dbReference type="PANTHER" id="PTHR32099:SF108">
    <property type="entry name" value="GNK2-LIKE DOMAIN-CONTAINING PROTEIN"/>
    <property type="match status" value="1"/>
</dbReference>
<dbReference type="Proteomes" id="UP000326396">
    <property type="component" value="Linkage Group LG10"/>
</dbReference>
<dbReference type="PROSITE" id="PS51473">
    <property type="entry name" value="GNK2"/>
    <property type="match status" value="2"/>
</dbReference>
<dbReference type="InterPro" id="IPR038408">
    <property type="entry name" value="GNK2_sf"/>
</dbReference>
<name>A0A5N6PZA2_9ASTR</name>
<evidence type="ECO:0000256" key="2">
    <source>
        <dbReference type="ARBA" id="ARBA00022737"/>
    </source>
</evidence>
<evidence type="ECO:0000256" key="1">
    <source>
        <dbReference type="ARBA" id="ARBA00022729"/>
    </source>
</evidence>
<dbReference type="InterPro" id="IPR002902">
    <property type="entry name" value="GNK2"/>
</dbReference>
<dbReference type="Pfam" id="PF01657">
    <property type="entry name" value="Stress-antifung"/>
    <property type="match status" value="1"/>
</dbReference>
<accession>A0A5N6PZA2</accession>
<dbReference type="OrthoDB" id="1933521at2759"/>
<dbReference type="Gene3D" id="3.30.430.20">
    <property type="entry name" value="Gnk2 domain, C-X8-C-X2-C motif"/>
    <property type="match status" value="3"/>
</dbReference>
<reference evidence="4 5" key="1">
    <citation type="submission" date="2019-05" db="EMBL/GenBank/DDBJ databases">
        <title>Mikania micrantha, genome provides insights into the molecular mechanism of rapid growth.</title>
        <authorList>
            <person name="Liu B."/>
        </authorList>
    </citation>
    <scope>NUCLEOTIDE SEQUENCE [LARGE SCALE GENOMIC DNA]</scope>
    <source>
        <strain evidence="4">NLD-2019</strain>
        <tissue evidence="4">Leaf</tissue>
    </source>
</reference>
<dbReference type="PANTHER" id="PTHR32099">
    <property type="entry name" value="CYSTEINE-RICH REPEAT SECRETORY PROTEIN"/>
    <property type="match status" value="1"/>
</dbReference>
<organism evidence="4 5">
    <name type="scientific">Mikania micrantha</name>
    <name type="common">bitter vine</name>
    <dbReference type="NCBI Taxonomy" id="192012"/>
    <lineage>
        <taxon>Eukaryota</taxon>
        <taxon>Viridiplantae</taxon>
        <taxon>Streptophyta</taxon>
        <taxon>Embryophyta</taxon>
        <taxon>Tracheophyta</taxon>
        <taxon>Spermatophyta</taxon>
        <taxon>Magnoliopsida</taxon>
        <taxon>eudicotyledons</taxon>
        <taxon>Gunneridae</taxon>
        <taxon>Pentapetalae</taxon>
        <taxon>asterids</taxon>
        <taxon>campanulids</taxon>
        <taxon>Asterales</taxon>
        <taxon>Asteraceae</taxon>
        <taxon>Asteroideae</taxon>
        <taxon>Heliantheae alliance</taxon>
        <taxon>Eupatorieae</taxon>
        <taxon>Mikania</taxon>
    </lineage>
</organism>
<keyword evidence="2" id="KW-0677">Repeat</keyword>
<proteinExistence type="predicted"/>
<keyword evidence="5" id="KW-1185">Reference proteome</keyword>
<sequence>MNSDIFRCKNDSGTFQPNSSQKSNLMGALKKLATEPPEEPGFLKSNDCASCVNNAIPQLLQKCPNQKIAVAWKSVCMVRFRPFVKYEYDVWFVTHEISKVKAKDVNGLDKALSILSGNLAKKAYQGQPMAYAFGSQPYGSPSVEVYMVIQYGFHETSPECLESNNSTMNTIYKANLKTLLDSLAKNVPLQKGFFSTSVGNGSDQVYGLAWCRADISPNLCFECLNDTITMSLRDCPGSKVLVRWYSFCSLSFSNDSLVGKLWDISSSSSYGGVGLDDPSVFSKGFSMMQSLVGSVSNQPLMFATGFVDVGSYGKRYGLGQCSRDLSKLDCEKCLEGLLTTYHKFVLNQTRWDMRGMSCGMWYDYVRFYNDNSTISNPLASGGRERWYIGDMSLTFLSFLVFHWI</sequence>
<evidence type="ECO:0000313" key="4">
    <source>
        <dbReference type="EMBL" id="KAD7117900.1"/>
    </source>
</evidence>